<dbReference type="EMBL" id="FOBH01000002">
    <property type="protein sequence ID" value="SEK68747.1"/>
    <property type="molecule type" value="Genomic_DNA"/>
</dbReference>
<gene>
    <name evidence="1" type="ORF">SAMN05216387_102368</name>
</gene>
<proteinExistence type="predicted"/>
<name>A0A1H7J4D6_9PROT</name>
<organism evidence="1 2">
    <name type="scientific">Nitrosovibrio tenuis</name>
    <dbReference type="NCBI Taxonomy" id="1233"/>
    <lineage>
        <taxon>Bacteria</taxon>
        <taxon>Pseudomonadati</taxon>
        <taxon>Pseudomonadota</taxon>
        <taxon>Betaproteobacteria</taxon>
        <taxon>Nitrosomonadales</taxon>
        <taxon>Nitrosomonadaceae</taxon>
        <taxon>Nitrosovibrio</taxon>
    </lineage>
</organism>
<accession>A0A1H7J4D6</accession>
<keyword evidence="2" id="KW-1185">Reference proteome</keyword>
<reference evidence="1 2" key="1">
    <citation type="submission" date="2016-10" db="EMBL/GenBank/DDBJ databases">
        <authorList>
            <person name="de Groot N.N."/>
        </authorList>
    </citation>
    <scope>NUCLEOTIDE SEQUENCE [LARGE SCALE GENOMIC DNA]</scope>
    <source>
        <strain evidence="1 2">Nv1</strain>
    </source>
</reference>
<dbReference type="STRING" id="1233.SAMN05216387_102368"/>
<sequence>MEMGYGTLYGAAGVLVKPVKPLPVGGDLRTYIRRAFPHILSSDILASIGSLYHATRMLIHSTLS</sequence>
<evidence type="ECO:0000313" key="1">
    <source>
        <dbReference type="EMBL" id="SEK68747.1"/>
    </source>
</evidence>
<protein>
    <submittedName>
        <fullName evidence="1">Uncharacterized protein</fullName>
    </submittedName>
</protein>
<evidence type="ECO:0000313" key="2">
    <source>
        <dbReference type="Proteomes" id="UP000198620"/>
    </source>
</evidence>
<dbReference type="AlphaFoldDB" id="A0A1H7J4D6"/>
<dbReference type="Proteomes" id="UP000198620">
    <property type="component" value="Unassembled WGS sequence"/>
</dbReference>